<reference evidence="2" key="1">
    <citation type="journal article" date="2012" name="MBio">
        <title>Comparative genome analysis of Trichophyton rubrum and related dermatophytes reveals candidate genes involved in infection.</title>
        <authorList>
            <person name="Martinez D.A."/>
            <person name="Oliver B.G."/>
            <person name="Graeser Y."/>
            <person name="Goldberg J.M."/>
            <person name="Li W."/>
            <person name="Martinez-Rossi N.M."/>
            <person name="Monod M."/>
            <person name="Shelest E."/>
            <person name="Barton R.C."/>
            <person name="Birch E."/>
            <person name="Brakhage A.A."/>
            <person name="Chen Z."/>
            <person name="Gurr S.J."/>
            <person name="Heiman D."/>
            <person name="Heitman J."/>
            <person name="Kosti I."/>
            <person name="Rossi A."/>
            <person name="Saif S."/>
            <person name="Samalova M."/>
            <person name="Saunders C.W."/>
            <person name="Shea T."/>
            <person name="Summerbell R.C."/>
            <person name="Xu J."/>
            <person name="Young S."/>
            <person name="Zeng Q."/>
            <person name="Birren B.W."/>
            <person name="Cuomo C.A."/>
            <person name="White T.C."/>
        </authorList>
    </citation>
    <scope>NUCLEOTIDE SEQUENCE [LARGE SCALE GENOMIC DNA]</scope>
    <source>
        <strain evidence="2">ATCC MYA-4605 / CBS 113480</strain>
    </source>
</reference>
<sequence>MVLRHGGVKSQSFLDRPWRRGGELLAEFSDAIVVKDFENGPFVINHNDLTIQNVTFDMLTRSLTSLVFSTSLAAPLFPWLFITERDSYFRHYSDENVVFNISFEIYWLGSC</sequence>
<dbReference type="RefSeq" id="XP_002843452.1">
    <property type="nucleotide sequence ID" value="XM_002843406.1"/>
</dbReference>
<organism evidence="1 2">
    <name type="scientific">Arthroderma otae (strain ATCC MYA-4605 / CBS 113480)</name>
    <name type="common">Microsporum canis</name>
    <dbReference type="NCBI Taxonomy" id="554155"/>
    <lineage>
        <taxon>Eukaryota</taxon>
        <taxon>Fungi</taxon>
        <taxon>Dikarya</taxon>
        <taxon>Ascomycota</taxon>
        <taxon>Pezizomycotina</taxon>
        <taxon>Eurotiomycetes</taxon>
        <taxon>Eurotiomycetidae</taxon>
        <taxon>Onygenales</taxon>
        <taxon>Arthrodermataceae</taxon>
        <taxon>Microsporum</taxon>
    </lineage>
</organism>
<dbReference type="GeneID" id="9225347"/>
<dbReference type="VEuPathDB" id="FungiDB:MCYG_07235"/>
<evidence type="ECO:0000313" key="2">
    <source>
        <dbReference type="Proteomes" id="UP000002035"/>
    </source>
</evidence>
<dbReference type="Proteomes" id="UP000002035">
    <property type="component" value="Unassembled WGS sequence"/>
</dbReference>
<accession>C5FY18</accession>
<proteinExistence type="predicted"/>
<name>C5FY18_ARTOC</name>
<gene>
    <name evidence="1" type="ORF">MCYG_07235</name>
</gene>
<keyword evidence="2" id="KW-1185">Reference proteome</keyword>
<dbReference type="AlphaFoldDB" id="C5FY18"/>
<dbReference type="HOGENOM" id="CLU_2157784_0_0_1"/>
<protein>
    <submittedName>
        <fullName evidence="1">Uncharacterized protein</fullName>
    </submittedName>
</protein>
<evidence type="ECO:0000313" key="1">
    <source>
        <dbReference type="EMBL" id="EEQ34416.1"/>
    </source>
</evidence>
<dbReference type="EMBL" id="DS995707">
    <property type="protein sequence ID" value="EEQ34416.1"/>
    <property type="molecule type" value="Genomic_DNA"/>
</dbReference>
<dbReference type="OrthoDB" id="2906425at2759"/>